<sequence length="350" mass="38516">MLLPLGRPSQVPKRIRFRMLLASCLFALLLVVDGKLIRGQVFSPAPEKRPQDKDKDAISDELVVNSIDNPMNISEESVSAASQPSDSAATNETDNHVEDIVKQVISKKCSHQYSMTCLKLDVVKLVEHLGSAESYQILPGVSIVYSKSKRNDTSLIPADLAVSLVRDANSTEKLDRFLFQKVDNFLSSLSLNVKLLDSRVIGSVRKFSVSAFSSFFPSFWPEEGRKKKDSYHAAAMWSAGTLAAVGFSALAAMSGKALMTSMIALLLAAMSAFKHHGGGKTSHYEIITKPAHYHDHDHLHSASYTGAPYSYARHLVIAPAEDDRNGPPDEYKIPFRPYPLSPTYIPAHDK</sequence>
<dbReference type="PANTHER" id="PTHR21879:SF9">
    <property type="entry name" value="OSIRIS 16"/>
    <property type="match status" value="1"/>
</dbReference>
<protein>
    <submittedName>
        <fullName evidence="2">Uncharacterized protein</fullName>
    </submittedName>
</protein>
<proteinExistence type="predicted"/>
<keyword evidence="1" id="KW-0472">Membrane</keyword>
<dbReference type="Pfam" id="PF07898">
    <property type="entry name" value="DUF1676"/>
    <property type="match status" value="1"/>
</dbReference>
<dbReference type="GO" id="GO:0016020">
    <property type="term" value="C:membrane"/>
    <property type="evidence" value="ECO:0007669"/>
    <property type="project" value="TreeGrafter"/>
</dbReference>
<dbReference type="InterPro" id="IPR012464">
    <property type="entry name" value="DUF1676"/>
</dbReference>
<reference evidence="2" key="1">
    <citation type="submission" date="2021-12" db="EMBL/GenBank/DDBJ databases">
        <authorList>
            <person name="King R."/>
        </authorList>
    </citation>
    <scope>NUCLEOTIDE SEQUENCE</scope>
</reference>
<organism evidence="2 3">
    <name type="scientific">Bemisia tabaci</name>
    <name type="common">Sweetpotato whitefly</name>
    <name type="synonym">Aleurodes tabaci</name>
    <dbReference type="NCBI Taxonomy" id="7038"/>
    <lineage>
        <taxon>Eukaryota</taxon>
        <taxon>Metazoa</taxon>
        <taxon>Ecdysozoa</taxon>
        <taxon>Arthropoda</taxon>
        <taxon>Hexapoda</taxon>
        <taxon>Insecta</taxon>
        <taxon>Pterygota</taxon>
        <taxon>Neoptera</taxon>
        <taxon>Paraneoptera</taxon>
        <taxon>Hemiptera</taxon>
        <taxon>Sternorrhyncha</taxon>
        <taxon>Aleyrodoidea</taxon>
        <taxon>Aleyrodidae</taxon>
        <taxon>Aleyrodinae</taxon>
        <taxon>Bemisia</taxon>
    </lineage>
</organism>
<dbReference type="PANTHER" id="PTHR21879">
    <property type="entry name" value="FI03362P-RELATED-RELATED"/>
    <property type="match status" value="1"/>
</dbReference>
<keyword evidence="3" id="KW-1185">Reference proteome</keyword>
<name>A0A9P0G543_BEMTA</name>
<gene>
    <name evidence="2" type="ORF">BEMITA_LOCUS7439</name>
</gene>
<keyword evidence="1" id="KW-0812">Transmembrane</keyword>
<accession>A0A9P0G543</accession>
<dbReference type="Proteomes" id="UP001152759">
    <property type="component" value="Chromosome 4"/>
</dbReference>
<keyword evidence="1" id="KW-1133">Transmembrane helix</keyword>
<feature type="transmembrane region" description="Helical" evidence="1">
    <location>
        <begin position="234"/>
        <end position="253"/>
    </location>
</feature>
<dbReference type="AlphaFoldDB" id="A0A9P0G543"/>
<evidence type="ECO:0000313" key="3">
    <source>
        <dbReference type="Proteomes" id="UP001152759"/>
    </source>
</evidence>
<evidence type="ECO:0000256" key="1">
    <source>
        <dbReference type="SAM" id="Phobius"/>
    </source>
</evidence>
<dbReference type="EMBL" id="OU963865">
    <property type="protein sequence ID" value="CAH0770579.1"/>
    <property type="molecule type" value="Genomic_DNA"/>
</dbReference>
<evidence type="ECO:0000313" key="2">
    <source>
        <dbReference type="EMBL" id="CAH0770579.1"/>
    </source>
</evidence>